<evidence type="ECO:0000259" key="5">
    <source>
        <dbReference type="PROSITE" id="PS50157"/>
    </source>
</evidence>
<evidence type="ECO:0000256" key="3">
    <source>
        <dbReference type="PROSITE-ProRule" id="PRU00042"/>
    </source>
</evidence>
<dbReference type="AlphaFoldDB" id="A0A9P0GYB1"/>
<dbReference type="OrthoDB" id="10261408at2759"/>
<proteinExistence type="predicted"/>
<dbReference type="SMART" id="SM00225">
    <property type="entry name" value="BTB"/>
    <property type="match status" value="1"/>
</dbReference>
<dbReference type="PROSITE" id="PS50097">
    <property type="entry name" value="BTB"/>
    <property type="match status" value="1"/>
</dbReference>
<dbReference type="InterPro" id="IPR000210">
    <property type="entry name" value="BTB/POZ_dom"/>
</dbReference>
<sequence>MNTDNTKQFAVNWNNHMCHVKNAFDNLLINSELIDVTLYAEGTKIGAHKMLLSACSSYFRNLFREFPQEHPIIVLKGIKCEVLTDILKFIYSGEVSVDSEVFDSFIQTAEFLQISGLTDNGKDSQSKERQTRGQTFIDVEQTIELPPKAKRLGRRKRPLKKLQELKEDNDSDYVKCESEMLSTIHADGVSDQKKSQFPPDILLQTVKKETNEQQYYVSSESTVDANMKASDKLTCPICYKVFTHPYSLHHHKPVHMGRTKCPICSVVLSRKYNLKMHMKSRHNVV</sequence>
<keyword evidence="3" id="KW-0479">Metal-binding</keyword>
<dbReference type="CDD" id="cd18315">
    <property type="entry name" value="BTB_POZ_BAB-like"/>
    <property type="match status" value="1"/>
</dbReference>
<dbReference type="InterPro" id="IPR051095">
    <property type="entry name" value="Dros_DevTransReg"/>
</dbReference>
<dbReference type="GO" id="GO:0048666">
    <property type="term" value="P:neuron development"/>
    <property type="evidence" value="ECO:0007669"/>
    <property type="project" value="UniProtKB-ARBA"/>
</dbReference>
<dbReference type="Pfam" id="PF00096">
    <property type="entry name" value="zf-C2H2"/>
    <property type="match status" value="2"/>
</dbReference>
<evidence type="ECO:0000256" key="2">
    <source>
        <dbReference type="ARBA" id="ARBA00023242"/>
    </source>
</evidence>
<dbReference type="Pfam" id="PF00651">
    <property type="entry name" value="BTB"/>
    <property type="match status" value="1"/>
</dbReference>
<dbReference type="GO" id="GO:0003006">
    <property type="term" value="P:developmental process involved in reproduction"/>
    <property type="evidence" value="ECO:0007669"/>
    <property type="project" value="UniProtKB-ARBA"/>
</dbReference>
<keyword evidence="3" id="KW-0862">Zinc</keyword>
<dbReference type="SUPFAM" id="SSF57667">
    <property type="entry name" value="beta-beta-alpha zinc fingers"/>
    <property type="match status" value="1"/>
</dbReference>
<reference evidence="6" key="2">
    <citation type="submission" date="2022-10" db="EMBL/GenBank/DDBJ databases">
        <authorList>
            <consortium name="ENA_rothamsted_submissions"/>
            <consortium name="culmorum"/>
            <person name="King R."/>
        </authorList>
    </citation>
    <scope>NUCLEOTIDE SEQUENCE</scope>
</reference>
<dbReference type="PANTHER" id="PTHR23110">
    <property type="entry name" value="BTB DOMAIN TRANSCRIPTION FACTOR"/>
    <property type="match status" value="1"/>
</dbReference>
<dbReference type="SMART" id="SM00355">
    <property type="entry name" value="ZnF_C2H2"/>
    <property type="match status" value="2"/>
</dbReference>
<keyword evidence="7" id="KW-1185">Reference proteome</keyword>
<evidence type="ECO:0000313" key="7">
    <source>
        <dbReference type="Proteomes" id="UP001153737"/>
    </source>
</evidence>
<gene>
    <name evidence="6" type="ORF">PHAECO_LOCUS13005</name>
</gene>
<dbReference type="GO" id="GO:0006357">
    <property type="term" value="P:regulation of transcription by RNA polymerase II"/>
    <property type="evidence" value="ECO:0007669"/>
    <property type="project" value="TreeGrafter"/>
</dbReference>
<dbReference type="GO" id="GO:0008270">
    <property type="term" value="F:zinc ion binding"/>
    <property type="evidence" value="ECO:0007669"/>
    <property type="project" value="UniProtKB-KW"/>
</dbReference>
<evidence type="ECO:0000256" key="1">
    <source>
        <dbReference type="ARBA" id="ARBA00004123"/>
    </source>
</evidence>
<dbReference type="InterPro" id="IPR011333">
    <property type="entry name" value="SKP1/BTB/POZ_sf"/>
</dbReference>
<dbReference type="PROSITE" id="PS50157">
    <property type="entry name" value="ZINC_FINGER_C2H2_2"/>
    <property type="match status" value="1"/>
</dbReference>
<evidence type="ECO:0000259" key="4">
    <source>
        <dbReference type="PROSITE" id="PS50097"/>
    </source>
</evidence>
<dbReference type="GO" id="GO:0005634">
    <property type="term" value="C:nucleus"/>
    <property type="evidence" value="ECO:0007669"/>
    <property type="project" value="UniProtKB-SubCell"/>
</dbReference>
<comment type="subcellular location">
    <subcellularLocation>
        <location evidence="1">Nucleus</location>
    </subcellularLocation>
</comment>
<dbReference type="Proteomes" id="UP001153737">
    <property type="component" value="Chromosome 9"/>
</dbReference>
<accession>A0A9P0GYB1</accession>
<name>A0A9P0GYB1_PHACE</name>
<keyword evidence="3" id="KW-0863">Zinc-finger</keyword>
<dbReference type="EMBL" id="OU896715">
    <property type="protein sequence ID" value="CAH1183775.1"/>
    <property type="molecule type" value="Genomic_DNA"/>
</dbReference>
<reference evidence="6" key="1">
    <citation type="submission" date="2022-01" db="EMBL/GenBank/DDBJ databases">
        <authorList>
            <person name="King R."/>
        </authorList>
    </citation>
    <scope>NUCLEOTIDE SEQUENCE</scope>
</reference>
<organism evidence="6 7">
    <name type="scientific">Phaedon cochleariae</name>
    <name type="common">Mustard beetle</name>
    <dbReference type="NCBI Taxonomy" id="80249"/>
    <lineage>
        <taxon>Eukaryota</taxon>
        <taxon>Metazoa</taxon>
        <taxon>Ecdysozoa</taxon>
        <taxon>Arthropoda</taxon>
        <taxon>Hexapoda</taxon>
        <taxon>Insecta</taxon>
        <taxon>Pterygota</taxon>
        <taxon>Neoptera</taxon>
        <taxon>Endopterygota</taxon>
        <taxon>Coleoptera</taxon>
        <taxon>Polyphaga</taxon>
        <taxon>Cucujiformia</taxon>
        <taxon>Chrysomeloidea</taxon>
        <taxon>Chrysomelidae</taxon>
        <taxon>Chrysomelinae</taxon>
        <taxon>Chrysomelini</taxon>
        <taxon>Phaedon</taxon>
    </lineage>
</organism>
<dbReference type="Gene3D" id="3.30.710.10">
    <property type="entry name" value="Potassium Channel Kv1.1, Chain A"/>
    <property type="match status" value="1"/>
</dbReference>
<keyword evidence="2" id="KW-0539">Nucleus</keyword>
<feature type="domain" description="C2H2-type" evidence="5">
    <location>
        <begin position="233"/>
        <end position="260"/>
    </location>
</feature>
<evidence type="ECO:0000313" key="6">
    <source>
        <dbReference type="EMBL" id="CAH1183775.1"/>
    </source>
</evidence>
<dbReference type="PANTHER" id="PTHR23110:SF106">
    <property type="entry name" value="FI01104P"/>
    <property type="match status" value="1"/>
</dbReference>
<dbReference type="GO" id="GO:0048513">
    <property type="term" value="P:animal organ development"/>
    <property type="evidence" value="ECO:0007669"/>
    <property type="project" value="UniProtKB-ARBA"/>
</dbReference>
<dbReference type="Gene3D" id="3.30.160.60">
    <property type="entry name" value="Classic Zinc Finger"/>
    <property type="match status" value="1"/>
</dbReference>
<dbReference type="InterPro" id="IPR013087">
    <property type="entry name" value="Znf_C2H2_type"/>
</dbReference>
<dbReference type="InterPro" id="IPR036236">
    <property type="entry name" value="Znf_C2H2_sf"/>
</dbReference>
<feature type="domain" description="BTB" evidence="4">
    <location>
        <begin position="34"/>
        <end position="99"/>
    </location>
</feature>
<protein>
    <submittedName>
        <fullName evidence="6">Uncharacterized protein</fullName>
    </submittedName>
</protein>
<dbReference type="PROSITE" id="PS00028">
    <property type="entry name" value="ZINC_FINGER_C2H2_1"/>
    <property type="match status" value="2"/>
</dbReference>
<dbReference type="SUPFAM" id="SSF54695">
    <property type="entry name" value="POZ domain"/>
    <property type="match status" value="1"/>
</dbReference>